<dbReference type="InterPro" id="IPR012394">
    <property type="entry name" value="Aldehyde_DH_NAD(P)"/>
</dbReference>
<dbReference type="InterPro" id="IPR015590">
    <property type="entry name" value="Aldehyde_DH_dom"/>
</dbReference>
<protein>
    <recommendedName>
        <fullName evidence="4">Aldehyde dehydrogenase</fullName>
    </recommendedName>
</protein>
<dbReference type="Gene3D" id="3.40.309.10">
    <property type="entry name" value="Aldehyde Dehydrogenase, Chain A, domain 2"/>
    <property type="match status" value="1"/>
</dbReference>
<name>A0A430A4G8_9ENTE</name>
<comment type="similarity">
    <text evidence="1 4 7">Belongs to the aldehyde dehydrogenase family.</text>
</comment>
<dbReference type="GO" id="GO:0004029">
    <property type="term" value="F:aldehyde dehydrogenase (NAD+) activity"/>
    <property type="evidence" value="ECO:0007669"/>
    <property type="project" value="TreeGrafter"/>
</dbReference>
<accession>A0A430A4G8</accession>
<feature type="active site" evidence="5 6">
    <location>
        <position position="216"/>
    </location>
</feature>
<dbReference type="InterPro" id="IPR016163">
    <property type="entry name" value="Ald_DH_C"/>
</dbReference>
<dbReference type="Pfam" id="PF00171">
    <property type="entry name" value="Aldedh"/>
    <property type="match status" value="1"/>
</dbReference>
<dbReference type="Gene3D" id="3.40.605.10">
    <property type="entry name" value="Aldehyde Dehydrogenase, Chain A, domain 1"/>
    <property type="match status" value="1"/>
</dbReference>
<dbReference type="FunFam" id="3.40.309.10:FF:000003">
    <property type="entry name" value="Aldehyde dehydrogenase"/>
    <property type="match status" value="1"/>
</dbReference>
<evidence type="ECO:0000256" key="4">
    <source>
        <dbReference type="PIRNR" id="PIRNR036492"/>
    </source>
</evidence>
<evidence type="ECO:0000313" key="10">
    <source>
        <dbReference type="Proteomes" id="UP000287101"/>
    </source>
</evidence>
<dbReference type="PANTHER" id="PTHR43570:SF16">
    <property type="entry name" value="ALDEHYDE DEHYDROGENASE TYPE III, ISOFORM Q"/>
    <property type="match status" value="1"/>
</dbReference>
<reference evidence="9 10" key="1">
    <citation type="submission" date="2017-05" db="EMBL/GenBank/DDBJ databases">
        <title>Vagococcus spp. assemblies.</title>
        <authorList>
            <person name="Gulvik C.A."/>
        </authorList>
    </citation>
    <scope>NUCLEOTIDE SEQUENCE [LARGE SCALE GENOMIC DNA]</scope>
    <source>
        <strain evidence="9 10">CCUG 41755</strain>
    </source>
</reference>
<dbReference type="AlphaFoldDB" id="A0A430A4G8"/>
<dbReference type="SUPFAM" id="SSF53720">
    <property type="entry name" value="ALDH-like"/>
    <property type="match status" value="1"/>
</dbReference>
<evidence type="ECO:0000259" key="8">
    <source>
        <dbReference type="Pfam" id="PF00171"/>
    </source>
</evidence>
<evidence type="ECO:0000256" key="5">
    <source>
        <dbReference type="PIRSR" id="PIRSR036492-1"/>
    </source>
</evidence>
<evidence type="ECO:0000256" key="7">
    <source>
        <dbReference type="RuleBase" id="RU003345"/>
    </source>
</evidence>
<evidence type="ECO:0000256" key="2">
    <source>
        <dbReference type="ARBA" id="ARBA00023002"/>
    </source>
</evidence>
<dbReference type="InterPro" id="IPR029510">
    <property type="entry name" value="Ald_DH_CS_GLU"/>
</dbReference>
<sequence length="466" mass="52201">MKEGYRMFSVEDIISKQNAFYKTGQTKEVTYRKQSLKQLKAVLKANEGALVEAMEQDLGKHPLETYMSELGVLYESIDLMHKKLSVWQKKQRVKTPLFLLPATSYTQAEPLGQVFIISAFNYPLLLSLDPLVGAIAGGNVAMVALSESTPKINEVLIKIMSATFPEEYLFFFEGNKEINTEVLTHRFDKLFFTGSSTVGRSVMAAASRHLTPVTLELGGKSPALVTDKAKLAHAAECVVWGKFLNAGQTCVAPDYCLVDKKYHEEFIMLVKQQLIAFYGVAPLYSEEYGRLANERAIIRLEQLIKQDQAHVVVGGQVDKEKRYVAPTVLKGTITTPLASMEEEIFGPVLPILSYETLEEALQFIESKEKPLAFYPFTQNSKEASYLTTRLSFGGSTVNDTILHLANSHLPFGGVGQSGMGQYHGKASFECFTHQKSILKRSSFIRLPLMNPTYSKRKEKVIRFFLK</sequence>
<dbReference type="Proteomes" id="UP000287101">
    <property type="component" value="Unassembled WGS sequence"/>
</dbReference>
<dbReference type="PANTHER" id="PTHR43570">
    <property type="entry name" value="ALDEHYDE DEHYDROGENASE"/>
    <property type="match status" value="1"/>
</dbReference>
<dbReference type="GO" id="GO:0006081">
    <property type="term" value="P:aldehyde metabolic process"/>
    <property type="evidence" value="ECO:0007669"/>
    <property type="project" value="InterPro"/>
</dbReference>
<dbReference type="InterPro" id="IPR016160">
    <property type="entry name" value="Ald_DH_CS_CYS"/>
</dbReference>
<evidence type="ECO:0000256" key="6">
    <source>
        <dbReference type="PROSITE-ProRule" id="PRU10007"/>
    </source>
</evidence>
<dbReference type="PROSITE" id="PS00070">
    <property type="entry name" value="ALDEHYDE_DEHYDR_CYS"/>
    <property type="match status" value="1"/>
</dbReference>
<dbReference type="PROSITE" id="PS00687">
    <property type="entry name" value="ALDEHYDE_DEHYDR_GLU"/>
    <property type="match status" value="1"/>
</dbReference>
<keyword evidence="2 4" id="KW-0560">Oxidoreductase</keyword>
<dbReference type="OrthoDB" id="9762913at2"/>
<comment type="caution">
    <text evidence="9">The sequence shown here is derived from an EMBL/GenBank/DDBJ whole genome shotgun (WGS) entry which is preliminary data.</text>
</comment>
<keyword evidence="3" id="KW-0520">NAD</keyword>
<dbReference type="FunFam" id="3.40.605.10:FF:000004">
    <property type="entry name" value="Aldehyde dehydrogenase"/>
    <property type="match status" value="1"/>
</dbReference>
<dbReference type="PIRSF" id="PIRSF036492">
    <property type="entry name" value="ALDH"/>
    <property type="match status" value="1"/>
</dbReference>
<proteinExistence type="inferred from homology"/>
<gene>
    <name evidence="9" type="ORF">CBF31_10380</name>
</gene>
<dbReference type="EMBL" id="NGJY01000005">
    <property type="protein sequence ID" value="RSU01625.1"/>
    <property type="molecule type" value="Genomic_DNA"/>
</dbReference>
<dbReference type="InterPro" id="IPR016161">
    <property type="entry name" value="Ald_DH/histidinol_DH"/>
</dbReference>
<dbReference type="GO" id="GO:0005737">
    <property type="term" value="C:cytoplasm"/>
    <property type="evidence" value="ECO:0007669"/>
    <property type="project" value="TreeGrafter"/>
</dbReference>
<organism evidence="9 10">
    <name type="scientific">Vagococcus fessus</name>
    <dbReference type="NCBI Taxonomy" id="120370"/>
    <lineage>
        <taxon>Bacteria</taxon>
        <taxon>Bacillati</taxon>
        <taxon>Bacillota</taxon>
        <taxon>Bacilli</taxon>
        <taxon>Lactobacillales</taxon>
        <taxon>Enterococcaceae</taxon>
        <taxon>Vagococcus</taxon>
    </lineage>
</organism>
<evidence type="ECO:0000313" key="9">
    <source>
        <dbReference type="EMBL" id="RSU01625.1"/>
    </source>
</evidence>
<keyword evidence="10" id="KW-1185">Reference proteome</keyword>
<evidence type="ECO:0000256" key="1">
    <source>
        <dbReference type="ARBA" id="ARBA00009986"/>
    </source>
</evidence>
<dbReference type="InterPro" id="IPR016162">
    <property type="entry name" value="Ald_DH_N"/>
</dbReference>
<feature type="active site" evidence="5">
    <location>
        <position position="250"/>
    </location>
</feature>
<feature type="domain" description="Aldehyde dehydrogenase" evidence="8">
    <location>
        <begin position="11"/>
        <end position="437"/>
    </location>
</feature>
<evidence type="ECO:0000256" key="3">
    <source>
        <dbReference type="ARBA" id="ARBA00023027"/>
    </source>
</evidence>